<dbReference type="SUPFAM" id="SSF54285">
    <property type="entry name" value="MoaD/ThiS"/>
    <property type="match status" value="1"/>
</dbReference>
<dbReference type="InterPro" id="IPR016155">
    <property type="entry name" value="Mopterin_synth/thiamin_S_b"/>
</dbReference>
<comment type="caution">
    <text evidence="3">The sequence shown here is derived from an EMBL/GenBank/DDBJ whole genome shotgun (WGS) entry which is preliminary data.</text>
</comment>
<sequence>MMRIEVAYALPERQKIAVLEVEEGTSVREAALRSGLDRDFEGLDLTNARLGIFGKLVAKPEQEQVREGDRVEIYRPLIADPKQSRAKRAEKKEQG</sequence>
<organism evidence="3 4">
    <name type="scientific">Marinospirillum alkalitolerans</name>
    <dbReference type="NCBI Taxonomy" id="3123374"/>
    <lineage>
        <taxon>Bacteria</taxon>
        <taxon>Pseudomonadati</taxon>
        <taxon>Pseudomonadota</taxon>
        <taxon>Gammaproteobacteria</taxon>
        <taxon>Oceanospirillales</taxon>
        <taxon>Oceanospirillaceae</taxon>
        <taxon>Marinospirillum</taxon>
    </lineage>
</organism>
<reference evidence="3 4" key="1">
    <citation type="submission" date="2024-02" db="EMBL/GenBank/DDBJ databases">
        <title>Marinospirillum sp. MEB 164 isolated from Lonar lake sediment.</title>
        <authorList>
            <person name="Joshi A."/>
            <person name="Thite S."/>
        </authorList>
    </citation>
    <scope>NUCLEOTIDE SEQUENCE [LARGE SCALE GENOMIC DNA]</scope>
    <source>
        <strain evidence="3 4">MEB164</strain>
    </source>
</reference>
<evidence type="ECO:0000313" key="3">
    <source>
        <dbReference type="EMBL" id="MFK7160242.1"/>
    </source>
</evidence>
<dbReference type="PANTHER" id="PTHR37483">
    <property type="entry name" value="UPF0125 PROTEIN RATB"/>
    <property type="match status" value="1"/>
</dbReference>
<dbReference type="Proteomes" id="UP001621714">
    <property type="component" value="Unassembled WGS sequence"/>
</dbReference>
<dbReference type="Pfam" id="PF03658">
    <property type="entry name" value="Ub-RnfH"/>
    <property type="match status" value="1"/>
</dbReference>
<accession>A0ABW8PXZ7</accession>
<dbReference type="HAMAP" id="MF_00460">
    <property type="entry name" value="UPF0125_RnfH"/>
    <property type="match status" value="1"/>
</dbReference>
<proteinExistence type="inferred from homology"/>
<dbReference type="NCBIfam" id="NF002490">
    <property type="entry name" value="PRK01777.1"/>
    <property type="match status" value="1"/>
</dbReference>
<dbReference type="InterPro" id="IPR005346">
    <property type="entry name" value="RnfH"/>
</dbReference>
<dbReference type="Gene3D" id="3.10.20.280">
    <property type="entry name" value="RnfH-like"/>
    <property type="match status" value="1"/>
</dbReference>
<name>A0ABW8PXZ7_9GAMM</name>
<dbReference type="PANTHER" id="PTHR37483:SF1">
    <property type="entry name" value="UPF0125 PROTEIN RATB"/>
    <property type="match status" value="1"/>
</dbReference>
<dbReference type="InterPro" id="IPR037021">
    <property type="entry name" value="RnfH_sf"/>
</dbReference>
<gene>
    <name evidence="3" type="ORF">V6U78_04235</name>
</gene>
<protein>
    <recommendedName>
        <fullName evidence="2">UPF0125 protein V6U78_04235</fullName>
    </recommendedName>
</protein>
<evidence type="ECO:0000256" key="2">
    <source>
        <dbReference type="HAMAP-Rule" id="MF_00460"/>
    </source>
</evidence>
<dbReference type="EMBL" id="JBANFI010000002">
    <property type="protein sequence ID" value="MFK7160242.1"/>
    <property type="molecule type" value="Genomic_DNA"/>
</dbReference>
<comment type="similarity">
    <text evidence="1 2">Belongs to the UPF0125 (RnfH) family.</text>
</comment>
<dbReference type="RefSeq" id="WP_405337557.1">
    <property type="nucleotide sequence ID" value="NZ_JBANFI010000002.1"/>
</dbReference>
<evidence type="ECO:0000256" key="1">
    <source>
        <dbReference type="ARBA" id="ARBA00010645"/>
    </source>
</evidence>
<keyword evidence="4" id="KW-1185">Reference proteome</keyword>
<evidence type="ECO:0000313" key="4">
    <source>
        <dbReference type="Proteomes" id="UP001621714"/>
    </source>
</evidence>